<dbReference type="Proteomes" id="UP000232722">
    <property type="component" value="Unassembled WGS sequence"/>
</dbReference>
<dbReference type="Proteomes" id="UP000233469">
    <property type="component" value="Unassembled WGS sequence"/>
</dbReference>
<dbReference type="GO" id="GO:0006508">
    <property type="term" value="P:proteolysis"/>
    <property type="evidence" value="ECO:0007669"/>
    <property type="project" value="InterPro"/>
</dbReference>
<dbReference type="AlphaFoldDB" id="A0A2N0PDD1"/>
<organism evidence="3 7">
    <name type="scientific">Rhizophagus irregularis</name>
    <dbReference type="NCBI Taxonomy" id="588596"/>
    <lineage>
        <taxon>Eukaryota</taxon>
        <taxon>Fungi</taxon>
        <taxon>Fungi incertae sedis</taxon>
        <taxon>Mucoromycota</taxon>
        <taxon>Glomeromycotina</taxon>
        <taxon>Glomeromycetes</taxon>
        <taxon>Glomerales</taxon>
        <taxon>Glomeraceae</taxon>
        <taxon>Rhizophagus</taxon>
    </lineage>
</organism>
<evidence type="ECO:0000256" key="1">
    <source>
        <dbReference type="ARBA" id="ARBA00022750"/>
    </source>
</evidence>
<evidence type="ECO:0000313" key="4">
    <source>
        <dbReference type="EMBL" id="PKC74432.1"/>
    </source>
</evidence>
<name>A0A2N0PDD1_9GLOM</name>
<accession>A0A2N0PDD1</accession>
<dbReference type="InterPro" id="IPR021109">
    <property type="entry name" value="Peptidase_aspartic_dom_sf"/>
</dbReference>
<dbReference type="SUPFAM" id="SSF50630">
    <property type="entry name" value="Acid proteases"/>
    <property type="match status" value="1"/>
</dbReference>
<evidence type="ECO:0000313" key="7">
    <source>
        <dbReference type="Proteomes" id="UP000232722"/>
    </source>
</evidence>
<evidence type="ECO:0000313" key="3">
    <source>
        <dbReference type="EMBL" id="PKC04828.1"/>
    </source>
</evidence>
<dbReference type="EMBL" id="LLXJ01000951">
    <property type="protein sequence ID" value="PKC04828.1"/>
    <property type="molecule type" value="Genomic_DNA"/>
</dbReference>
<dbReference type="PROSITE" id="PS00141">
    <property type="entry name" value="ASP_PROTEASE"/>
    <property type="match status" value="1"/>
</dbReference>
<dbReference type="GO" id="GO:0004190">
    <property type="term" value="F:aspartic-type endopeptidase activity"/>
    <property type="evidence" value="ECO:0007669"/>
    <property type="project" value="UniProtKB-KW"/>
</dbReference>
<reference evidence="4 6" key="4">
    <citation type="submission" date="2017-10" db="EMBL/GenBank/DDBJ databases">
        <title>Genome analyses suggest a sexual origin of heterokaryosis in a supposedly ancient asexual fungus.</title>
        <authorList>
            <person name="Corradi N."/>
            <person name="Sedzielewska K."/>
            <person name="Noel J."/>
            <person name="Charron P."/>
            <person name="Farinelli L."/>
            <person name="Marton T."/>
            <person name="Kruger M."/>
            <person name="Pelin A."/>
            <person name="Brachmann A."/>
            <person name="Corradi N."/>
        </authorList>
    </citation>
    <scope>NUCLEOTIDE SEQUENCE [LARGE SCALE GENOMIC DNA]</scope>
    <source>
        <strain evidence="4 6">A1</strain>
    </source>
</reference>
<protein>
    <submittedName>
        <fullName evidence="3">Uncharacterized protein</fullName>
    </submittedName>
</protein>
<proteinExistence type="predicted"/>
<keyword evidence="1" id="KW-0645">Protease</keyword>
<evidence type="ECO:0000313" key="2">
    <source>
        <dbReference type="EMBL" id="CAB5394199.1"/>
    </source>
</evidence>
<reference evidence="6 8" key="3">
    <citation type="submission" date="2017-10" db="EMBL/GenBank/DDBJ databases">
        <title>Extensive intraspecific genome diversity in a model arbuscular mycorrhizal fungus.</title>
        <authorList>
            <person name="Chen E.C.H."/>
            <person name="Morin E."/>
            <person name="Baudet D."/>
            <person name="Noel J."/>
            <person name="Ndikumana S."/>
            <person name="Charron P."/>
            <person name="St-Onge C."/>
            <person name="Giorgi J."/>
            <person name="Grigoriev I.V."/>
            <person name="Roux C."/>
            <person name="Martin F.M."/>
            <person name="Corradi N."/>
        </authorList>
    </citation>
    <scope>NUCLEOTIDE SEQUENCE [LARGE SCALE GENOMIC DNA]</scope>
    <source>
        <strain evidence="4 6">A1</strain>
        <strain evidence="5 8">C2</strain>
    </source>
</reference>
<sequence length="225" mass="25812">MLGNDDYPADMFDLLLIDLNSKDLHETISKDLKIQYLSDTQQTELKETNGVIFGSNLRVIVSLPVTIKQKTKNVHFILDTGSPKTYICEEVYESFKLQSRTPIYQVFINNKRTVVYLPPINSHFTDVNILGVEYLKSSGTNLSIILTNDYDNIFLQFNHERNEDISQLQSTFQVDLDVQGKILGTFLLVTIVSVAIRNRKPGFFLFIATISLSYNIYKICIESYF</sequence>
<dbReference type="InterPro" id="IPR001969">
    <property type="entry name" value="Aspartic_peptidase_AS"/>
</dbReference>
<reference evidence="7 8" key="1">
    <citation type="submission" date="2016-04" db="EMBL/GenBank/DDBJ databases">
        <title>Genome analyses suggest a sexual origin of heterokaryosis in a supposedly ancient asexual fungus.</title>
        <authorList>
            <person name="Ropars J."/>
            <person name="Sedzielewska K."/>
            <person name="Noel J."/>
            <person name="Charron P."/>
            <person name="Farinelli L."/>
            <person name="Marton T."/>
            <person name="Kruger M."/>
            <person name="Pelin A."/>
            <person name="Brachmann A."/>
            <person name="Corradi N."/>
        </authorList>
    </citation>
    <scope>NUCLEOTIDE SEQUENCE [LARGE SCALE GENOMIC DNA]</scope>
    <source>
        <strain evidence="3 7">A5</strain>
        <strain evidence="5 8">C2</strain>
    </source>
</reference>
<comment type="caution">
    <text evidence="3">The sequence shown here is derived from an EMBL/GenBank/DDBJ whole genome shotgun (WGS) entry which is preliminary data.</text>
</comment>
<dbReference type="VEuPathDB" id="FungiDB:RhiirFUN_020447"/>
<gene>
    <name evidence="2" type="ORF">CHRIB12_LOCUS23216</name>
    <name evidence="4" type="ORF">RhiirA1_409152</name>
    <name evidence="3" type="ORF">RhiirA5_401250</name>
    <name evidence="5" type="ORF">RhiirC2_731718</name>
</gene>
<dbReference type="Proteomes" id="UP000232688">
    <property type="component" value="Unassembled WGS sequence"/>
</dbReference>
<reference evidence="2" key="5">
    <citation type="submission" date="2020-05" db="EMBL/GenBank/DDBJ databases">
        <authorList>
            <person name="Rincon C."/>
            <person name="Sanders R I."/>
            <person name="Robbins C."/>
            <person name="Chaturvedi A."/>
        </authorList>
    </citation>
    <scope>NUCLEOTIDE SEQUENCE</scope>
    <source>
        <strain evidence="2">CHB12</strain>
    </source>
</reference>
<dbReference type="OrthoDB" id="422081at2759"/>
<evidence type="ECO:0000313" key="5">
    <source>
        <dbReference type="EMBL" id="PKK77546.1"/>
    </source>
</evidence>
<dbReference type="VEuPathDB" id="FungiDB:FUN_013025"/>
<dbReference type="EMBL" id="CAGKOT010000087">
    <property type="protein sequence ID" value="CAB5394199.1"/>
    <property type="molecule type" value="Genomic_DNA"/>
</dbReference>
<reference evidence="3 7" key="2">
    <citation type="submission" date="2017-09" db="EMBL/GenBank/DDBJ databases">
        <title>Extensive intraspecific genome diversity in a model arbuscular mycorrhizal fungus.</title>
        <authorList>
            <person name="Chen E.C."/>
            <person name="Morin E."/>
            <person name="Beaudet D."/>
            <person name="Noel J."/>
            <person name="Ndikumana S."/>
            <person name="Charron P."/>
            <person name="St-Onge C."/>
            <person name="Giorgi J."/>
            <person name="Grigoriev I.V."/>
            <person name="Roux C."/>
            <person name="Martin F.M."/>
            <person name="Corradi N."/>
        </authorList>
    </citation>
    <scope>NUCLEOTIDE SEQUENCE [LARGE SCALE GENOMIC DNA]</scope>
    <source>
        <strain evidence="3 7">A5</strain>
    </source>
</reference>
<dbReference type="EMBL" id="LLXH01000052">
    <property type="protein sequence ID" value="PKC74432.1"/>
    <property type="molecule type" value="Genomic_DNA"/>
</dbReference>
<evidence type="ECO:0000313" key="8">
    <source>
        <dbReference type="Proteomes" id="UP000233469"/>
    </source>
</evidence>
<dbReference type="VEuPathDB" id="FungiDB:RhiirA1_409152"/>
<evidence type="ECO:0000313" key="6">
    <source>
        <dbReference type="Proteomes" id="UP000232688"/>
    </source>
</evidence>
<keyword evidence="1" id="KW-0378">Hydrolase</keyword>
<dbReference type="Proteomes" id="UP000684084">
    <property type="component" value="Unassembled WGS sequence"/>
</dbReference>
<keyword evidence="1" id="KW-0064">Aspartyl protease</keyword>
<dbReference type="EMBL" id="LLXL01000123">
    <property type="protein sequence ID" value="PKK77546.1"/>
    <property type="molecule type" value="Genomic_DNA"/>
</dbReference>